<keyword evidence="3" id="KW-0067">ATP-binding</keyword>
<dbReference type="Pfam" id="PF02626">
    <property type="entry name" value="CT_A_B"/>
    <property type="match status" value="1"/>
</dbReference>
<gene>
    <name evidence="5" type="ORF">RM539_17470</name>
</gene>
<organism evidence="5 6">
    <name type="scientific">Autumnicola musiva</name>
    <dbReference type="NCBI Taxonomy" id="3075589"/>
    <lineage>
        <taxon>Bacteria</taxon>
        <taxon>Pseudomonadati</taxon>
        <taxon>Bacteroidota</taxon>
        <taxon>Flavobacteriia</taxon>
        <taxon>Flavobacteriales</taxon>
        <taxon>Flavobacteriaceae</taxon>
        <taxon>Autumnicola</taxon>
    </lineage>
</organism>
<dbReference type="PANTHER" id="PTHR43309:SF5">
    <property type="entry name" value="5-OXOPROLINASE SUBUNIT C"/>
    <property type="match status" value="1"/>
</dbReference>
<evidence type="ECO:0000256" key="2">
    <source>
        <dbReference type="ARBA" id="ARBA00022801"/>
    </source>
</evidence>
<reference evidence="5 6" key="1">
    <citation type="submission" date="2023-09" db="EMBL/GenBank/DDBJ databases">
        <authorList>
            <person name="Rey-Velasco X."/>
        </authorList>
    </citation>
    <scope>NUCLEOTIDE SEQUENCE [LARGE SCALE GENOMIC DNA]</scope>
    <source>
        <strain evidence="5 6">F117</strain>
    </source>
</reference>
<dbReference type="Gene3D" id="2.40.100.10">
    <property type="entry name" value="Cyclophilin-like"/>
    <property type="match status" value="1"/>
</dbReference>
<dbReference type="InterPro" id="IPR003778">
    <property type="entry name" value="CT_A_B"/>
</dbReference>
<keyword evidence="1" id="KW-0547">Nucleotide-binding</keyword>
<dbReference type="Proteomes" id="UP001262582">
    <property type="component" value="Unassembled WGS sequence"/>
</dbReference>
<keyword evidence="6" id="KW-1185">Reference proteome</keyword>
<dbReference type="RefSeq" id="WP_311504710.1">
    <property type="nucleotide sequence ID" value="NZ_JAVRHK010000020.1"/>
</dbReference>
<comment type="caution">
    <text evidence="5">The sequence shown here is derived from an EMBL/GenBank/DDBJ whole genome shotgun (WGS) entry which is preliminary data.</text>
</comment>
<dbReference type="PANTHER" id="PTHR43309">
    <property type="entry name" value="5-OXOPROLINASE SUBUNIT C"/>
    <property type="match status" value="1"/>
</dbReference>
<keyword evidence="2" id="KW-0378">Hydrolase</keyword>
<evidence type="ECO:0000259" key="4">
    <source>
        <dbReference type="SMART" id="SM00797"/>
    </source>
</evidence>
<accession>A0ABU3DA12</accession>
<evidence type="ECO:0000313" key="5">
    <source>
        <dbReference type="EMBL" id="MDT0678375.1"/>
    </source>
</evidence>
<evidence type="ECO:0000256" key="3">
    <source>
        <dbReference type="ARBA" id="ARBA00022840"/>
    </source>
</evidence>
<dbReference type="SMART" id="SM00797">
    <property type="entry name" value="AHS2"/>
    <property type="match status" value="1"/>
</dbReference>
<proteinExistence type="predicted"/>
<dbReference type="InterPro" id="IPR052708">
    <property type="entry name" value="PxpC"/>
</dbReference>
<protein>
    <submittedName>
        <fullName evidence="5">Biotin-dependent carboxyltransferase family protein</fullName>
    </submittedName>
</protein>
<feature type="domain" description="Carboxyltransferase" evidence="4">
    <location>
        <begin position="26"/>
        <end position="289"/>
    </location>
</feature>
<dbReference type="EMBL" id="JAVRHK010000020">
    <property type="protein sequence ID" value="MDT0678375.1"/>
    <property type="molecule type" value="Genomic_DNA"/>
</dbReference>
<dbReference type="InterPro" id="IPR029000">
    <property type="entry name" value="Cyclophilin-like_dom_sf"/>
</dbReference>
<evidence type="ECO:0000313" key="6">
    <source>
        <dbReference type="Proteomes" id="UP001262582"/>
    </source>
</evidence>
<evidence type="ECO:0000256" key="1">
    <source>
        <dbReference type="ARBA" id="ARBA00022741"/>
    </source>
</evidence>
<name>A0ABU3DA12_9FLAO</name>
<sequence length="289" mass="32240">MLGEIEVLQPGLFSTIQDFGRKGFQKFGIPQSGVMDSYAVKKANLILRNKPEDSVLEITQLGPKLKFHEAAKIVISGANLSPEVDGVVVEQDSVIKMNGGEILSFGRRKLGCRAYVAIKGGFRTEKIFQSRSWYEGISSFQKLEKGARLPFEVNENEKKETFTSVKSFLDYMKSGEVEVYPGPEYDELCDAQKLLLEKTEYTIGKNNNRMAIQLAEPLVNDLTAIITGPVLPGTIQLTPSGKMMVLMRDAQTTGGYPRILQLSEDGINTIAQKVMGDRVTFKFRHYKNN</sequence>